<proteinExistence type="predicted"/>
<accession>A0A9Q6WM11</accession>
<evidence type="ECO:0000313" key="4">
    <source>
        <dbReference type="Proteomes" id="UP001462961"/>
    </source>
</evidence>
<reference evidence="2" key="2">
    <citation type="submission" date="2016-06" db="EMBL/GenBank/DDBJ databases">
        <authorList>
            <person name="Huang P."/>
            <person name="Jiang X."/>
            <person name="Liu X."/>
        </authorList>
    </citation>
    <scope>NUCLEOTIDE SEQUENCE</scope>
    <source>
        <strain evidence="2">852011</strain>
    </source>
</reference>
<evidence type="ECO:0000313" key="1">
    <source>
        <dbReference type="EMBL" id="MEO1753476.1"/>
    </source>
</evidence>
<dbReference type="Proteomes" id="UP000509548">
    <property type="component" value="Chromosome 1"/>
</dbReference>
<protein>
    <recommendedName>
        <fullName evidence="5">Secretion system X translation initiation factor</fullName>
    </recommendedName>
</protein>
<evidence type="ECO:0008006" key="5">
    <source>
        <dbReference type="Google" id="ProtNLM"/>
    </source>
</evidence>
<dbReference type="AlphaFoldDB" id="A0A9Q6WM11"/>
<evidence type="ECO:0000313" key="2">
    <source>
        <dbReference type="EMBL" id="QLB63274.1"/>
    </source>
</evidence>
<evidence type="ECO:0000313" key="3">
    <source>
        <dbReference type="Proteomes" id="UP000509548"/>
    </source>
</evidence>
<gene>
    <name evidence="2" type="ORF">A9O66_13285</name>
    <name evidence="1" type="ORF">VOI32_06015</name>
</gene>
<dbReference type="EMBL" id="JAYLVJ010000005">
    <property type="protein sequence ID" value="MEO1753476.1"/>
    <property type="molecule type" value="Genomic_DNA"/>
</dbReference>
<reference evidence="1 4" key="3">
    <citation type="submission" date="2024-01" db="EMBL/GenBank/DDBJ databases">
        <title>The diversity of rhizobia nodulating Mimosa spp. in eleven states of Brazil covering several biomes is determined by host plant, location, and edaphic factors.</title>
        <authorList>
            <person name="Rouws L."/>
            <person name="Barauna A."/>
            <person name="Beukes C."/>
            <person name="De Faria S.M."/>
            <person name="Gross E."/>
            <person name="Dos Reis Junior F.B."/>
            <person name="Simon M."/>
            <person name="Maluk M."/>
            <person name="Odee D.W."/>
            <person name="Kenicer G."/>
            <person name="Young J.P.W."/>
            <person name="Reis V.M."/>
            <person name="Zilli J."/>
            <person name="James E.K."/>
        </authorList>
    </citation>
    <scope>NUCLEOTIDE SEQUENCE [LARGE SCALE GENOMIC DNA]</scope>
    <source>
        <strain evidence="1 4">JHI1651</strain>
    </source>
</reference>
<keyword evidence="4" id="KW-1185">Reference proteome</keyword>
<sequence length="171" mass="18540">MRARHLTLGVMFLAAVWLNWFGDDPSSAKLVAPVERADAPGVPARTAAAPASSPAILRLRSRSELMGGTDEQEQLLFGSHSWTPPPPPPVEVKVEPPPKPVAPPLPFIYLGKKLENGKWEAFLARGGDTYVVREKSLIDGTYRAESITPTTLTITYLPLKQIQTMTIGGAD</sequence>
<organism evidence="2 3">
    <name type="scientific">Paraburkholderia caribensis</name>
    <dbReference type="NCBI Taxonomy" id="75105"/>
    <lineage>
        <taxon>Bacteria</taxon>
        <taxon>Pseudomonadati</taxon>
        <taxon>Pseudomonadota</taxon>
        <taxon>Betaproteobacteria</taxon>
        <taxon>Burkholderiales</taxon>
        <taxon>Burkholderiaceae</taxon>
        <taxon>Paraburkholderia</taxon>
    </lineage>
</organism>
<reference evidence="2 3" key="1">
    <citation type="journal article" date="2014" name="Genome Announc.">
        <title>Draft Genome Sequence of the Haloacid-Degrading Burkholderia caribensis Strain MBA4.</title>
        <authorList>
            <person name="Pan Y."/>
            <person name="Kong K.F."/>
            <person name="Tsang J.S."/>
        </authorList>
    </citation>
    <scope>NUCLEOTIDE SEQUENCE [LARGE SCALE GENOMIC DNA]</scope>
    <source>
        <strain evidence="2 3">852011</strain>
    </source>
</reference>
<dbReference type="Proteomes" id="UP001462961">
    <property type="component" value="Unassembled WGS sequence"/>
</dbReference>
<dbReference type="EMBL" id="CP015958">
    <property type="protein sequence ID" value="QLB63274.1"/>
    <property type="molecule type" value="Genomic_DNA"/>
</dbReference>
<dbReference type="RefSeq" id="WP_176956895.1">
    <property type="nucleotide sequence ID" value="NZ_CP015958.1"/>
</dbReference>
<name>A0A9Q6WM11_9BURK</name>